<name>A0ACB5RDQ6_9CLOT</name>
<dbReference type="EMBL" id="BROD01000001">
    <property type="protein sequence ID" value="GKX67270.1"/>
    <property type="molecule type" value="Genomic_DNA"/>
</dbReference>
<keyword evidence="2" id="KW-1185">Reference proteome</keyword>
<organism evidence="1 2">
    <name type="scientific">Inconstantimicrobium mannanitabidum</name>
    <dbReference type="NCBI Taxonomy" id="1604901"/>
    <lineage>
        <taxon>Bacteria</taxon>
        <taxon>Bacillati</taxon>
        <taxon>Bacillota</taxon>
        <taxon>Clostridia</taxon>
        <taxon>Eubacteriales</taxon>
        <taxon>Clostridiaceae</taxon>
        <taxon>Inconstantimicrobium</taxon>
    </lineage>
</organism>
<gene>
    <name evidence="1" type="primary">scrR</name>
    <name evidence="1" type="ORF">rsdtw13_25280</name>
</gene>
<evidence type="ECO:0000313" key="2">
    <source>
        <dbReference type="Proteomes" id="UP001058074"/>
    </source>
</evidence>
<reference evidence="1" key="1">
    <citation type="journal article" date="2025" name="Int. J. Syst. Evol. Microbiol.">
        <title>Inconstantimicrobium mannanitabidum sp. nov., a novel member of the family Clostridiaceae isolated from anoxic soil under the treatment of reductive soil disinfestation.</title>
        <authorList>
            <person name="Ueki A."/>
            <person name="Tonouchi A."/>
            <person name="Honma S."/>
            <person name="Kaku N."/>
            <person name="Ueki K."/>
        </authorList>
    </citation>
    <scope>NUCLEOTIDE SEQUENCE</scope>
    <source>
        <strain evidence="1">TW13</strain>
    </source>
</reference>
<dbReference type="Proteomes" id="UP001058074">
    <property type="component" value="Unassembled WGS sequence"/>
</dbReference>
<accession>A0ACB5RDQ6</accession>
<proteinExistence type="predicted"/>
<evidence type="ECO:0000313" key="1">
    <source>
        <dbReference type="EMBL" id="GKX67270.1"/>
    </source>
</evidence>
<protein>
    <submittedName>
        <fullName evidence="1">LacI family transcriptional regulator</fullName>
    </submittedName>
</protein>
<comment type="caution">
    <text evidence="1">The sequence shown here is derived from an EMBL/GenBank/DDBJ whole genome shotgun (WGS) entry which is preliminary data.</text>
</comment>
<sequence>MKIKDIADLAGVAPSTVSRVINNSGYVSEDLRKKIELVIEQTGYIPNNIAKSLKTKRTNTIGVIIPQVRSETVSKVVDGITQECNNRDYDLILANTNLSIEEELSYLKILQTKQLDGIIFMCTEITERHKDILEKVNIPIVIIGQEIQGFQCIIHDDFSAAKKLTNLLIDNNHKDIAFINVDKEDIAVKYERYYGFMEAMKEHNLKISEKWIEYGDFSIESGVNAMEKIWNKSQTRKPTAVFSVNDNMALGAISYLKNIGVNVPEQCSIVGIGNNKLSRFIEPALTTVEYYQEEVGKVAAICLLNKIEETDDINTNQYISYDIVERNSVKKLI</sequence>